<reference evidence="1" key="1">
    <citation type="submission" date="2022-02" db="EMBL/GenBank/DDBJ databases">
        <title>Crop Bioprotection Bacillus Genome Sequencing.</title>
        <authorList>
            <person name="Dunlap C."/>
        </authorList>
    </citation>
    <scope>NUCLEOTIDE SEQUENCE</scope>
    <source>
        <strain evidence="1">98-1</strain>
    </source>
</reference>
<dbReference type="EMBL" id="JALAOH010000014">
    <property type="protein sequence ID" value="MCY8316446.1"/>
    <property type="molecule type" value="Genomic_DNA"/>
</dbReference>
<evidence type="ECO:0000313" key="1">
    <source>
        <dbReference type="EMBL" id="MCY8316446.1"/>
    </source>
</evidence>
<dbReference type="SUPFAM" id="SSF52540">
    <property type="entry name" value="P-loop containing nucleoside triphosphate hydrolases"/>
    <property type="match status" value="1"/>
</dbReference>
<organism evidence="1 2">
    <name type="scientific">Bacillus vallismortis</name>
    <dbReference type="NCBI Taxonomy" id="72361"/>
    <lineage>
        <taxon>Bacteria</taxon>
        <taxon>Bacillati</taxon>
        <taxon>Bacillota</taxon>
        <taxon>Bacilli</taxon>
        <taxon>Bacillales</taxon>
        <taxon>Bacillaceae</taxon>
        <taxon>Bacillus</taxon>
    </lineage>
</organism>
<evidence type="ECO:0000313" key="2">
    <source>
        <dbReference type="Proteomes" id="UP001067121"/>
    </source>
</evidence>
<dbReference type="InterPro" id="IPR027417">
    <property type="entry name" value="P-loop_NTPase"/>
</dbReference>
<sequence length="48" mass="5370">MSSLDIHDVSVWYEWDNVILENVELQLEKGAVYGLLGVNGAGKQHEVN</sequence>
<accession>A0AAP3FSF2</accession>
<proteinExistence type="predicted"/>
<dbReference type="AlphaFoldDB" id="A0AAP3FSF2"/>
<name>A0AAP3FSF2_BACVA</name>
<gene>
    <name evidence="1" type="ORF">MOC71_06780</name>
</gene>
<dbReference type="Gene3D" id="3.40.50.300">
    <property type="entry name" value="P-loop containing nucleotide triphosphate hydrolases"/>
    <property type="match status" value="1"/>
</dbReference>
<protein>
    <recommendedName>
        <fullName evidence="3">ABC transporter ATP-binding protein</fullName>
    </recommendedName>
</protein>
<dbReference type="Proteomes" id="UP001067121">
    <property type="component" value="Unassembled WGS sequence"/>
</dbReference>
<comment type="caution">
    <text evidence="1">The sequence shown here is derived from an EMBL/GenBank/DDBJ whole genome shotgun (WGS) entry which is preliminary data.</text>
</comment>
<evidence type="ECO:0008006" key="3">
    <source>
        <dbReference type="Google" id="ProtNLM"/>
    </source>
</evidence>